<proteinExistence type="predicted"/>
<dbReference type="EMBL" id="KZ824541">
    <property type="protein sequence ID" value="RAK91591.1"/>
    <property type="molecule type" value="Genomic_DNA"/>
</dbReference>
<protein>
    <submittedName>
        <fullName evidence="1">Pachytene checkpoint component Pch2</fullName>
    </submittedName>
</protein>
<gene>
    <name evidence="1" type="ORF">BO79DRAFT_285881</name>
</gene>
<dbReference type="Proteomes" id="UP000249748">
    <property type="component" value="Unassembled WGS sequence"/>
</dbReference>
<organism evidence="1 2">
    <name type="scientific">Aspergillus costaricaensis CBS 115574</name>
    <dbReference type="NCBI Taxonomy" id="1448317"/>
    <lineage>
        <taxon>Eukaryota</taxon>
        <taxon>Fungi</taxon>
        <taxon>Dikarya</taxon>
        <taxon>Ascomycota</taxon>
        <taxon>Pezizomycotina</taxon>
        <taxon>Eurotiomycetes</taxon>
        <taxon>Eurotiomycetidae</taxon>
        <taxon>Eurotiales</taxon>
        <taxon>Aspergillaceae</taxon>
        <taxon>Aspergillus</taxon>
        <taxon>Aspergillus subgen. Circumdati</taxon>
    </lineage>
</organism>
<evidence type="ECO:0000313" key="2">
    <source>
        <dbReference type="Proteomes" id="UP000249748"/>
    </source>
</evidence>
<reference evidence="1" key="1">
    <citation type="submission" date="2018-02" db="EMBL/GenBank/DDBJ databases">
        <title>The genomes of Aspergillus section Nigri reveals drivers in fungal speciation.</title>
        <authorList>
            <consortium name="DOE Joint Genome Institute"/>
            <person name="Vesth T.C."/>
            <person name="Nybo J."/>
            <person name="Theobald S."/>
            <person name="Brandl J."/>
            <person name="Frisvad J.C."/>
            <person name="Nielsen K.F."/>
            <person name="Lyhne E.K."/>
            <person name="Kogle M.E."/>
            <person name="Kuo A."/>
            <person name="Riley R."/>
            <person name="Clum A."/>
            <person name="Nolan M."/>
            <person name="Lipzen A."/>
            <person name="Salamov A."/>
            <person name="Henrissat B."/>
            <person name="Wiebenga A."/>
            <person name="De vries R.P."/>
            <person name="Grigoriev I.V."/>
            <person name="Mortensen U.H."/>
            <person name="Andersen M.R."/>
            <person name="Baker S.E."/>
        </authorList>
    </citation>
    <scope>NUCLEOTIDE SEQUENCE</scope>
    <source>
        <strain evidence="1">CBS 115574</strain>
    </source>
</reference>
<keyword evidence="2" id="KW-1185">Reference proteome</keyword>
<evidence type="ECO:0000313" key="1">
    <source>
        <dbReference type="EMBL" id="RAK91591.1"/>
    </source>
</evidence>
<name>A0ACD1IPF8_9EURO</name>
<accession>A0ACD1IPF8</accession>
<sequence>MDMSVSSCVSNPVEESQRPILHIEARVKCASDGMIVRTDLVRDEVTEWLHNNFIVMSVDQFINSFGGLSEPHAQALEFILVTECSGGNLESGAYRLQDVQLDVQVYQLRTKSERQSLQKTSALEDSAEAGGGVATARVLALPSIDLEGLWETLDYDQPIQSTLLSAISRMVSFSTRKLDKWTINWNKLILIWGPPGTGKTSLCRGLAQKLAIRLGKDYPQSKLFEINAYSLGSKYFGESSKLVNGMFENIETFLQEEEDTFVFDAVLTGLDKLKEHSNVIVVCTSNLITALDQAFLDRVDIKQYIPQLSSRPIYNIYKDCLEELSQSGLIEGVSFDVVQVTPDDPQTALQYVEQAAEHLTLPTFDEVLLHYRSFPDAIPTLLANAVFESEGLSGRTVRRLPALSLILYSNGTRCDIRTAIEALRMGIASEWQAKTEATMTMAEEQLSGTTQANGQ</sequence>